<sequence length="232" mass="26235">MFPKNSASRFLVLLCLWTTLLAIVASHLHIAKNKSVDSNTIASETSGDYGYVGHTVASRAENPKEREVVKLVLAIMSEGTKSEHWVLIIDSIFLHALISADVDQNHLSVQEGEEEWDPALFYPTPREIPLGTASFKDEEEKWDVIDNMLYKKDTLKLAVPTTKHAQDSHVILQLPEPISKKGGNCMDYILLMLEYFEQHGYTSVDVMNKFRVEFKARYHDAAKSIFGVELQP</sequence>
<feature type="signal peptide" evidence="1">
    <location>
        <begin position="1"/>
        <end position="22"/>
    </location>
</feature>
<protein>
    <recommendedName>
        <fullName evidence="4">Ubiquitin-like protease family profile domain-containing protein</fullName>
    </recommendedName>
</protein>
<evidence type="ECO:0008006" key="4">
    <source>
        <dbReference type="Google" id="ProtNLM"/>
    </source>
</evidence>
<reference evidence="2" key="1">
    <citation type="submission" date="2022-08" db="EMBL/GenBank/DDBJ databases">
        <title>A Global Phylogenomic Analysis of the Shiitake Genus Lentinula.</title>
        <authorList>
            <consortium name="DOE Joint Genome Institute"/>
            <person name="Sierra-Patev S."/>
            <person name="Min B."/>
            <person name="Naranjo-Ortiz M."/>
            <person name="Looney B."/>
            <person name="Konkel Z."/>
            <person name="Slot J.C."/>
            <person name="Sakamoto Y."/>
            <person name="Steenwyk J.L."/>
            <person name="Rokas A."/>
            <person name="Carro J."/>
            <person name="Camarero S."/>
            <person name="Ferreira P."/>
            <person name="Molpeceres G."/>
            <person name="Ruiz-Duenas F.J."/>
            <person name="Serrano A."/>
            <person name="Henrissat B."/>
            <person name="Drula E."/>
            <person name="Hughes K.W."/>
            <person name="Mata J.L."/>
            <person name="Ishikawa N.K."/>
            <person name="Vargas-Isla R."/>
            <person name="Ushijima S."/>
            <person name="Smith C.A."/>
            <person name="Ahrendt S."/>
            <person name="Andreopoulos W."/>
            <person name="He G."/>
            <person name="Labutti K."/>
            <person name="Lipzen A."/>
            <person name="Ng V."/>
            <person name="Riley R."/>
            <person name="Sandor L."/>
            <person name="Barry K."/>
            <person name="Martinez A.T."/>
            <person name="Xiao Y."/>
            <person name="Gibbons J.G."/>
            <person name="Terashima K."/>
            <person name="Grigoriev I.V."/>
            <person name="Hibbett D.S."/>
        </authorList>
    </citation>
    <scope>NUCLEOTIDE SEQUENCE</scope>
    <source>
        <strain evidence="2">JLM2183</strain>
    </source>
</reference>
<keyword evidence="3" id="KW-1185">Reference proteome</keyword>
<dbReference type="AlphaFoldDB" id="A0A9W9DRM0"/>
<gene>
    <name evidence="2" type="ORF">J3R30DRAFT_2102243</name>
</gene>
<feature type="chain" id="PRO_5040899825" description="Ubiquitin-like protease family profile domain-containing protein" evidence="1">
    <location>
        <begin position="23"/>
        <end position="232"/>
    </location>
</feature>
<proteinExistence type="predicted"/>
<comment type="caution">
    <text evidence="2">The sequence shown here is derived from an EMBL/GenBank/DDBJ whole genome shotgun (WGS) entry which is preliminary data.</text>
</comment>
<evidence type="ECO:0000313" key="2">
    <source>
        <dbReference type="EMBL" id="KAJ4481931.1"/>
    </source>
</evidence>
<organism evidence="2 3">
    <name type="scientific">Lentinula aciculospora</name>
    <dbReference type="NCBI Taxonomy" id="153920"/>
    <lineage>
        <taxon>Eukaryota</taxon>
        <taxon>Fungi</taxon>
        <taxon>Dikarya</taxon>
        <taxon>Basidiomycota</taxon>
        <taxon>Agaricomycotina</taxon>
        <taxon>Agaricomycetes</taxon>
        <taxon>Agaricomycetidae</taxon>
        <taxon>Agaricales</taxon>
        <taxon>Marasmiineae</taxon>
        <taxon>Omphalotaceae</taxon>
        <taxon>Lentinula</taxon>
    </lineage>
</organism>
<accession>A0A9W9DRM0</accession>
<evidence type="ECO:0000256" key="1">
    <source>
        <dbReference type="SAM" id="SignalP"/>
    </source>
</evidence>
<dbReference type="Proteomes" id="UP001150266">
    <property type="component" value="Unassembled WGS sequence"/>
</dbReference>
<evidence type="ECO:0000313" key="3">
    <source>
        <dbReference type="Proteomes" id="UP001150266"/>
    </source>
</evidence>
<keyword evidence="1" id="KW-0732">Signal</keyword>
<dbReference type="EMBL" id="JAOTPV010000005">
    <property type="protein sequence ID" value="KAJ4481931.1"/>
    <property type="molecule type" value="Genomic_DNA"/>
</dbReference>
<dbReference type="OrthoDB" id="2981574at2759"/>
<name>A0A9W9DRM0_9AGAR</name>